<feature type="region of interest" description="Disordered" evidence="1">
    <location>
        <begin position="211"/>
        <end position="298"/>
    </location>
</feature>
<feature type="compositionally biased region" description="Basic and acidic residues" evidence="1">
    <location>
        <begin position="59"/>
        <end position="81"/>
    </location>
</feature>
<feature type="region of interest" description="Disordered" evidence="1">
    <location>
        <begin position="59"/>
        <end position="135"/>
    </location>
</feature>
<organism evidence="2 3">
    <name type="scientific">Vitrella brassicaformis (strain CCMP3155)</name>
    <dbReference type="NCBI Taxonomy" id="1169540"/>
    <lineage>
        <taxon>Eukaryota</taxon>
        <taxon>Sar</taxon>
        <taxon>Alveolata</taxon>
        <taxon>Colpodellida</taxon>
        <taxon>Vitrellaceae</taxon>
        <taxon>Vitrella</taxon>
    </lineage>
</organism>
<protein>
    <submittedName>
        <fullName evidence="2">Uncharacterized protein</fullName>
    </submittedName>
</protein>
<dbReference type="Proteomes" id="UP000041254">
    <property type="component" value="Unassembled WGS sequence"/>
</dbReference>
<evidence type="ECO:0000256" key="1">
    <source>
        <dbReference type="SAM" id="MobiDB-lite"/>
    </source>
</evidence>
<gene>
    <name evidence="2" type="ORF">Vbra_11539</name>
</gene>
<evidence type="ECO:0000313" key="3">
    <source>
        <dbReference type="Proteomes" id="UP000041254"/>
    </source>
</evidence>
<feature type="compositionally biased region" description="Low complexity" evidence="1">
    <location>
        <begin position="257"/>
        <end position="270"/>
    </location>
</feature>
<dbReference type="AlphaFoldDB" id="A0A0G4EG18"/>
<evidence type="ECO:0000313" key="2">
    <source>
        <dbReference type="EMBL" id="CEL94391.1"/>
    </source>
</evidence>
<feature type="compositionally biased region" description="Basic and acidic residues" evidence="1">
    <location>
        <begin position="103"/>
        <end position="120"/>
    </location>
</feature>
<dbReference type="EMBL" id="CDMY01000218">
    <property type="protein sequence ID" value="CEL94391.1"/>
    <property type="molecule type" value="Genomic_DNA"/>
</dbReference>
<keyword evidence="3" id="KW-1185">Reference proteome</keyword>
<dbReference type="VEuPathDB" id="CryptoDB:Vbra_11539"/>
<sequence length="298" mass="32297">MFFSVQYGIDNFHRLLNADVTNDILLDFLLTRAMTDLAKQLEAKKAETKSASLKLNRLQEKQRKQIAEVESSLKELEEKAASRPASAAEAEEQPPQPPPAAAKGKDAKKDAKKGGGKEAPTEEPPEALTPRGELRTKLEAQKKTLEEAEAAVKRRGAILKELERHEYVMNYVSKVDIEEDGRCLDLRAAPTAMARTMVALHKTYSLLAIPPEAPSSPASGGPPSRPGSKEAAGRKKREETTAIAGGDGADQEQQEELLSPPTSPFSLVFPLPSPDAPKEEAEEVKDDKGKGAKGGKKK</sequence>
<proteinExistence type="predicted"/>
<reference evidence="2 3" key="1">
    <citation type="submission" date="2014-11" db="EMBL/GenBank/DDBJ databases">
        <authorList>
            <person name="Zhu J."/>
            <person name="Qi W."/>
            <person name="Song R."/>
        </authorList>
    </citation>
    <scope>NUCLEOTIDE SEQUENCE [LARGE SCALE GENOMIC DNA]</scope>
</reference>
<feature type="compositionally biased region" description="Basic and acidic residues" evidence="1">
    <location>
        <begin position="227"/>
        <end position="240"/>
    </location>
</feature>
<name>A0A0G4EG18_VITBC</name>
<dbReference type="InParanoid" id="A0A0G4EG18"/>
<accession>A0A0G4EG18</accession>